<comment type="subcellular location">
    <subcellularLocation>
        <location evidence="4">Endoplasmic reticulum membrane</location>
        <topology evidence="4">Peripheral membrane protein</topology>
    </subcellularLocation>
    <subcellularLocation>
        <location evidence="3">Microsome membrane</location>
        <topology evidence="3">Peripheral membrane protein</topology>
    </subcellularLocation>
</comment>
<sequence length="154" mass="17949">MKYLDMVIAEALRKWPPSVFTDRVCVKDYQYKDEENDLDFTIEEGSIVWIPILPLHRDEKYFPNPEKFDPERFSDENKSNINFGAYIPFGAGPRNCIGSRFALMEAKVILFHLLSKFSIDVCHETQVPLKLKRTFVGIVPETIKLTLQPRNHET</sequence>
<dbReference type="SUPFAM" id="SSF48264">
    <property type="entry name" value="Cytochrome P450"/>
    <property type="match status" value="1"/>
</dbReference>
<comment type="similarity">
    <text evidence="5 15">Belongs to the cytochrome P450 family.</text>
</comment>
<dbReference type="PROSITE" id="PS00086">
    <property type="entry name" value="CYTOCHROME_P450"/>
    <property type="match status" value="1"/>
</dbReference>
<evidence type="ECO:0000256" key="13">
    <source>
        <dbReference type="ARBA" id="ARBA00023136"/>
    </source>
</evidence>
<dbReference type="PANTHER" id="PTHR24292">
    <property type="entry name" value="CYTOCHROME P450"/>
    <property type="match status" value="1"/>
</dbReference>
<dbReference type="GO" id="GO:0016705">
    <property type="term" value="F:oxidoreductase activity, acting on paired donors, with incorporation or reduction of molecular oxygen"/>
    <property type="evidence" value="ECO:0007669"/>
    <property type="project" value="InterPro"/>
</dbReference>
<evidence type="ECO:0000313" key="17">
    <source>
        <dbReference type="Proteomes" id="UP000594454"/>
    </source>
</evidence>
<dbReference type="GO" id="GO:0020037">
    <property type="term" value="F:heme binding"/>
    <property type="evidence" value="ECO:0007669"/>
    <property type="project" value="InterPro"/>
</dbReference>
<evidence type="ECO:0008006" key="18">
    <source>
        <dbReference type="Google" id="ProtNLM"/>
    </source>
</evidence>
<evidence type="ECO:0000256" key="9">
    <source>
        <dbReference type="ARBA" id="ARBA00022848"/>
    </source>
</evidence>
<keyword evidence="6 14" id="KW-0349">Heme</keyword>
<feature type="binding site" description="axial binding residue" evidence="14">
    <location>
        <position position="96"/>
    </location>
    <ligand>
        <name>heme</name>
        <dbReference type="ChEBI" id="CHEBI:30413"/>
    </ligand>
    <ligandPart>
        <name>Fe</name>
        <dbReference type="ChEBI" id="CHEBI:18248"/>
    </ligandPart>
</feature>
<evidence type="ECO:0000256" key="12">
    <source>
        <dbReference type="ARBA" id="ARBA00023033"/>
    </source>
</evidence>
<name>A0A7R8UZB9_HERIL</name>
<dbReference type="InParanoid" id="A0A7R8UZB9"/>
<dbReference type="InterPro" id="IPR050476">
    <property type="entry name" value="Insect_CytP450_Detox"/>
</dbReference>
<dbReference type="PRINTS" id="PR00385">
    <property type="entry name" value="P450"/>
</dbReference>
<gene>
    <name evidence="16" type="ORF">HERILL_LOCUS11946</name>
</gene>
<dbReference type="OrthoDB" id="2789670at2759"/>
<dbReference type="AlphaFoldDB" id="A0A7R8UZB9"/>
<evidence type="ECO:0000256" key="8">
    <source>
        <dbReference type="ARBA" id="ARBA00022824"/>
    </source>
</evidence>
<keyword evidence="7 14" id="KW-0479">Metal-binding</keyword>
<keyword evidence="11 14" id="KW-0408">Iron</keyword>
<dbReference type="GO" id="GO:0004497">
    <property type="term" value="F:monooxygenase activity"/>
    <property type="evidence" value="ECO:0007669"/>
    <property type="project" value="UniProtKB-KW"/>
</dbReference>
<accession>A0A7R8UZB9</accession>
<evidence type="ECO:0000256" key="3">
    <source>
        <dbReference type="ARBA" id="ARBA00004174"/>
    </source>
</evidence>
<dbReference type="EMBL" id="LR899012">
    <property type="protein sequence ID" value="CAD7089391.1"/>
    <property type="molecule type" value="Genomic_DNA"/>
</dbReference>
<dbReference type="InterPro" id="IPR001128">
    <property type="entry name" value="Cyt_P450"/>
</dbReference>
<evidence type="ECO:0000256" key="14">
    <source>
        <dbReference type="PIRSR" id="PIRSR602403-1"/>
    </source>
</evidence>
<dbReference type="PRINTS" id="PR00465">
    <property type="entry name" value="EP450IV"/>
</dbReference>
<comment type="cofactor">
    <cofactor evidence="1 14">
        <name>heme</name>
        <dbReference type="ChEBI" id="CHEBI:30413"/>
    </cofactor>
</comment>
<dbReference type="InterPro" id="IPR017972">
    <property type="entry name" value="Cyt_P450_CS"/>
</dbReference>
<keyword evidence="9" id="KW-0492">Microsome</keyword>
<keyword evidence="10 15" id="KW-0560">Oxidoreductase</keyword>
<dbReference type="GO" id="GO:0005506">
    <property type="term" value="F:iron ion binding"/>
    <property type="evidence" value="ECO:0007669"/>
    <property type="project" value="InterPro"/>
</dbReference>
<reference evidence="16 17" key="1">
    <citation type="submission" date="2020-11" db="EMBL/GenBank/DDBJ databases">
        <authorList>
            <person name="Wallbank WR R."/>
            <person name="Pardo Diaz C."/>
            <person name="Kozak K."/>
            <person name="Martin S."/>
            <person name="Jiggins C."/>
            <person name="Moest M."/>
            <person name="Warren A I."/>
            <person name="Generalovic N T."/>
            <person name="Byers J.R.P. K."/>
            <person name="Montejo-Kovacevich G."/>
            <person name="Yen C E."/>
        </authorList>
    </citation>
    <scope>NUCLEOTIDE SEQUENCE [LARGE SCALE GENOMIC DNA]</scope>
</reference>
<keyword evidence="8" id="KW-0256">Endoplasmic reticulum</keyword>
<evidence type="ECO:0000256" key="2">
    <source>
        <dbReference type="ARBA" id="ARBA00003690"/>
    </source>
</evidence>
<evidence type="ECO:0000256" key="1">
    <source>
        <dbReference type="ARBA" id="ARBA00001971"/>
    </source>
</evidence>
<keyword evidence="12 15" id="KW-0503">Monooxygenase</keyword>
<evidence type="ECO:0000256" key="6">
    <source>
        <dbReference type="ARBA" id="ARBA00022617"/>
    </source>
</evidence>
<evidence type="ECO:0000256" key="4">
    <source>
        <dbReference type="ARBA" id="ARBA00004406"/>
    </source>
</evidence>
<comment type="function">
    <text evidence="2">May be involved in the metabolism of insect hormones and in the breakdown of synthetic insecticides.</text>
</comment>
<dbReference type="Pfam" id="PF00067">
    <property type="entry name" value="p450"/>
    <property type="match status" value="1"/>
</dbReference>
<dbReference type="InterPro" id="IPR036396">
    <property type="entry name" value="Cyt_P450_sf"/>
</dbReference>
<proteinExistence type="inferred from homology"/>
<evidence type="ECO:0000256" key="7">
    <source>
        <dbReference type="ARBA" id="ARBA00022723"/>
    </source>
</evidence>
<evidence type="ECO:0000256" key="15">
    <source>
        <dbReference type="RuleBase" id="RU000461"/>
    </source>
</evidence>
<dbReference type="InterPro" id="IPR002403">
    <property type="entry name" value="Cyt_P450_E_grp-IV"/>
</dbReference>
<dbReference type="Gene3D" id="1.10.630.10">
    <property type="entry name" value="Cytochrome P450"/>
    <property type="match status" value="1"/>
</dbReference>
<evidence type="ECO:0000256" key="5">
    <source>
        <dbReference type="ARBA" id="ARBA00010617"/>
    </source>
</evidence>
<dbReference type="PANTHER" id="PTHR24292:SF54">
    <property type="entry name" value="CYP9F3-RELATED"/>
    <property type="match status" value="1"/>
</dbReference>
<dbReference type="GO" id="GO:0005789">
    <property type="term" value="C:endoplasmic reticulum membrane"/>
    <property type="evidence" value="ECO:0007669"/>
    <property type="project" value="UniProtKB-SubCell"/>
</dbReference>
<dbReference type="Proteomes" id="UP000594454">
    <property type="component" value="Chromosome 4"/>
</dbReference>
<evidence type="ECO:0000313" key="16">
    <source>
        <dbReference type="EMBL" id="CAD7089391.1"/>
    </source>
</evidence>
<protein>
    <recommendedName>
        <fullName evidence="18">Cytochrome P450</fullName>
    </recommendedName>
</protein>
<keyword evidence="13" id="KW-0472">Membrane</keyword>
<organism evidence="16 17">
    <name type="scientific">Hermetia illucens</name>
    <name type="common">Black soldier fly</name>
    <dbReference type="NCBI Taxonomy" id="343691"/>
    <lineage>
        <taxon>Eukaryota</taxon>
        <taxon>Metazoa</taxon>
        <taxon>Ecdysozoa</taxon>
        <taxon>Arthropoda</taxon>
        <taxon>Hexapoda</taxon>
        <taxon>Insecta</taxon>
        <taxon>Pterygota</taxon>
        <taxon>Neoptera</taxon>
        <taxon>Endopterygota</taxon>
        <taxon>Diptera</taxon>
        <taxon>Brachycera</taxon>
        <taxon>Stratiomyomorpha</taxon>
        <taxon>Stratiomyidae</taxon>
        <taxon>Hermetiinae</taxon>
        <taxon>Hermetia</taxon>
    </lineage>
</organism>
<evidence type="ECO:0000256" key="11">
    <source>
        <dbReference type="ARBA" id="ARBA00023004"/>
    </source>
</evidence>
<keyword evidence="17" id="KW-1185">Reference proteome</keyword>
<evidence type="ECO:0000256" key="10">
    <source>
        <dbReference type="ARBA" id="ARBA00023002"/>
    </source>
</evidence>